<name>A0A375YY25_MYCSH</name>
<dbReference type="AlphaFoldDB" id="A0A375YY25"/>
<proteinExistence type="predicted"/>
<protein>
    <submittedName>
        <fullName evidence="1">Uncharacterized protein</fullName>
    </submittedName>
</protein>
<organism evidence="1 2">
    <name type="scientific">Mycobacterium shimoidei</name>
    <dbReference type="NCBI Taxonomy" id="29313"/>
    <lineage>
        <taxon>Bacteria</taxon>
        <taxon>Bacillati</taxon>
        <taxon>Actinomycetota</taxon>
        <taxon>Actinomycetes</taxon>
        <taxon>Mycobacteriales</taxon>
        <taxon>Mycobacteriaceae</taxon>
        <taxon>Mycobacterium</taxon>
    </lineage>
</organism>
<sequence>MSLYHLATCLNCQPLLQQPFDDPAARDRWLDQHHESTGHRVIAASVWKSC</sequence>
<reference evidence="1 2" key="1">
    <citation type="submission" date="2018-05" db="EMBL/GenBank/DDBJ databases">
        <authorList>
            <consortium name="IHU Genomes"/>
        </authorList>
    </citation>
    <scope>NUCLEOTIDE SEQUENCE [LARGE SCALE GENOMIC DNA]</scope>
    <source>
        <strain evidence="1 2">P7336</strain>
    </source>
</reference>
<gene>
    <name evidence="1" type="ORF">MSP7336_01839</name>
</gene>
<keyword evidence="2" id="KW-1185">Reference proteome</keyword>
<dbReference type="RefSeq" id="WP_181786681.1">
    <property type="nucleotide sequence ID" value="NZ_UEGW01000001.1"/>
</dbReference>
<evidence type="ECO:0000313" key="2">
    <source>
        <dbReference type="Proteomes" id="UP000252015"/>
    </source>
</evidence>
<evidence type="ECO:0000313" key="1">
    <source>
        <dbReference type="EMBL" id="SRX93600.1"/>
    </source>
</evidence>
<dbReference type="Proteomes" id="UP000252015">
    <property type="component" value="Unassembled WGS sequence"/>
</dbReference>
<dbReference type="EMBL" id="UEGW01000001">
    <property type="protein sequence ID" value="SRX93600.1"/>
    <property type="molecule type" value="Genomic_DNA"/>
</dbReference>
<accession>A0A375YY25</accession>